<evidence type="ECO:0000256" key="5">
    <source>
        <dbReference type="ARBA" id="ARBA00004452"/>
    </source>
</evidence>
<dbReference type="GO" id="GO:1990904">
    <property type="term" value="C:ribonucleoprotein complex"/>
    <property type="evidence" value="ECO:0007669"/>
    <property type="project" value="UniProtKB-KW"/>
</dbReference>
<dbReference type="GO" id="GO:0042025">
    <property type="term" value="C:host cell nucleus"/>
    <property type="evidence" value="ECO:0007669"/>
    <property type="project" value="UniProtKB-SubCell"/>
</dbReference>
<evidence type="ECO:0000256" key="10">
    <source>
        <dbReference type="ARBA" id="ARBA00022812"/>
    </source>
</evidence>
<name>A0A2Z5WAD7_9VIRU</name>
<dbReference type="GO" id="GO:0044172">
    <property type="term" value="C:host cell endoplasmic reticulum-Golgi intermediate compartment"/>
    <property type="evidence" value="ECO:0007669"/>
    <property type="project" value="UniProtKB-SubCell"/>
</dbReference>
<keyword evidence="11" id="KW-0946">Virion</keyword>
<dbReference type="EMBL" id="LC153713">
    <property type="protein sequence ID" value="BBB86756.1"/>
    <property type="molecule type" value="Viral_cRNA"/>
</dbReference>
<evidence type="ECO:0000256" key="12">
    <source>
        <dbReference type="ARBA" id="ARBA00022884"/>
    </source>
</evidence>
<organism evidence="18 19">
    <name type="scientific">Kabuto mountain virus</name>
    <dbReference type="NCBI Taxonomy" id="1851087"/>
    <lineage>
        <taxon>Viruses</taxon>
        <taxon>Riboviria</taxon>
        <taxon>Orthornavirae</taxon>
        <taxon>Negarnaviricota</taxon>
        <taxon>Polyploviricotina</taxon>
        <taxon>Bunyaviricetes</taxon>
        <taxon>Hareavirales</taxon>
        <taxon>Phenuiviridae</taxon>
        <taxon>Uukuvirus</taxon>
        <taxon>Uukuvirus kabutoense</taxon>
    </lineage>
</organism>
<dbReference type="GeneID" id="35382911"/>
<evidence type="ECO:0000256" key="3">
    <source>
        <dbReference type="ARBA" id="ARBA00004192"/>
    </source>
</evidence>
<keyword evidence="12" id="KW-0694">RNA-binding</keyword>
<sequence>MASSVDYAKMVQELSEDPYTEEDIVGFAEYYAYQGFKHVEVVKALVDKFPNDKDGMMKAVRALITVHLTRGNKISSILKKISSEGGKSLKELTTKIGIKDKAVGPQDLTLSRIAITFAGLTCSLIEILKDHIGIGRPHLTATYPYAMMHSAFASMIDPTLQDEVVSQLVSAFKLYLYRFTRMINPSKTGEDFRRLWDSNLRILQAATQNSFHSADTKRAYLVKWGVLDKNFLSTPAVKEAAKAFEALQADNEVLRG</sequence>
<evidence type="ECO:0000256" key="9">
    <source>
        <dbReference type="ARBA" id="ARBA00022562"/>
    </source>
</evidence>
<gene>
    <name evidence="18" type="primary">N</name>
</gene>
<evidence type="ECO:0000313" key="19">
    <source>
        <dbReference type="Proteomes" id="UP000250030"/>
    </source>
</evidence>
<evidence type="ECO:0000313" key="18">
    <source>
        <dbReference type="EMBL" id="BBB86756.1"/>
    </source>
</evidence>
<keyword evidence="9" id="KW-1048">Host nucleus</keyword>
<dbReference type="Proteomes" id="UP000250030">
    <property type="component" value="Genome"/>
</dbReference>
<evidence type="ECO:0000256" key="15">
    <source>
        <dbReference type="ARBA" id="ARBA00023274"/>
    </source>
</evidence>
<protein>
    <recommendedName>
        <fullName evidence="7">Nucleoprotein</fullName>
    </recommendedName>
    <alternativeName>
        <fullName evidence="16">Nucleocapsid protein</fullName>
    </alternativeName>
</protein>
<dbReference type="GO" id="GO:0003723">
    <property type="term" value="F:RNA binding"/>
    <property type="evidence" value="ECO:0007669"/>
    <property type="project" value="UniProtKB-KW"/>
</dbReference>
<dbReference type="Pfam" id="PF05733">
    <property type="entry name" value="Tenui_N"/>
    <property type="match status" value="1"/>
</dbReference>
<evidence type="ECO:0000256" key="11">
    <source>
        <dbReference type="ARBA" id="ARBA00022844"/>
    </source>
</evidence>
<evidence type="ECO:0000256" key="17">
    <source>
        <dbReference type="ARBA" id="ARBA00046628"/>
    </source>
</evidence>
<keyword evidence="15" id="KW-0687">Ribonucleoprotein</keyword>
<keyword evidence="14" id="KW-1035">Host cytoplasm</keyword>
<dbReference type="PIRSF" id="PIRSF003953">
    <property type="entry name" value="N_PhelboV"/>
    <property type="match status" value="1"/>
</dbReference>
<dbReference type="OrthoDB" id="11777at10239"/>
<accession>A0A2Z5WAD7</accession>
<evidence type="ECO:0000256" key="4">
    <source>
        <dbReference type="ARBA" id="ARBA00004328"/>
    </source>
</evidence>
<dbReference type="KEGG" id="vg:35382911"/>
<evidence type="ECO:0000256" key="16">
    <source>
        <dbReference type="ARBA" id="ARBA00033344"/>
    </source>
</evidence>
<comment type="similarity">
    <text evidence="6">Belongs to the phlebovirus nucleocapsid protein family.</text>
</comment>
<keyword evidence="10" id="KW-1040">Host Golgi apparatus</keyword>
<comment type="subunit">
    <text evidence="17">Homodimer. Homohexamer; ring-shaped, necessary to form the nucleocapsid. Homopentamers; opened pentamers in solution. Binds to viral genomic RNA. Interacts with glycoprotein Gn; this interaction allows packaging of nucleocapsids into virions.</text>
</comment>
<dbReference type="InterPro" id="IPR015971">
    <property type="entry name" value="Nucleocapsid_Phlebovirus"/>
</dbReference>
<evidence type="ECO:0000256" key="7">
    <source>
        <dbReference type="ARBA" id="ARBA00014389"/>
    </source>
</evidence>
<evidence type="ECO:0000256" key="14">
    <source>
        <dbReference type="ARBA" id="ARBA00023200"/>
    </source>
</evidence>
<dbReference type="RefSeq" id="YP_009449452.1">
    <property type="nucleotide sequence ID" value="NC_036606.1"/>
</dbReference>
<proteinExistence type="inferred from homology"/>
<evidence type="ECO:0000256" key="13">
    <source>
        <dbReference type="ARBA" id="ARBA00023086"/>
    </source>
</evidence>
<comment type="subcellular location">
    <subcellularLocation>
        <location evidence="1">Host Golgi apparatus</location>
    </subcellularLocation>
    <subcellularLocation>
        <location evidence="3">Host cytoplasm</location>
    </subcellularLocation>
    <subcellularLocation>
        <location evidence="5">Host endoplasmic reticulum-Golgi intermediate compartment</location>
    </subcellularLocation>
    <subcellularLocation>
        <location evidence="2">Host nucleus</location>
    </subcellularLocation>
    <subcellularLocation>
        <location evidence="4">Virion</location>
    </subcellularLocation>
</comment>
<evidence type="ECO:0000256" key="1">
    <source>
        <dbReference type="ARBA" id="ARBA00004136"/>
    </source>
</evidence>
<reference evidence="18 19" key="1">
    <citation type="journal article" date="2017" name="Virus Res.">
        <title>Isolation and characterization of Kabuto Mountain virus, a new tick-borne phlebovirus from Haemaphysalis flava ticks in Japan.</title>
        <authorList>
            <person name="Ejiri H."/>
            <person name="Lim C.K."/>
            <person name="Isawa H."/>
            <person name="Yamaguchi Y."/>
            <person name="Fujita R."/>
            <person name="Takayama-Ito M."/>
            <person name="Kuwata R."/>
            <person name="Kobayashi D."/>
            <person name="Horiya M."/>
            <person name="Posadas-Herrera G."/>
            <person name="Iizuka-Shiota I."/>
            <person name="Kakiuchi S."/>
            <person name="Katayama Y."/>
            <person name="Hayashi T."/>
            <person name="Sasaki T."/>
            <person name="Kobayashi M."/>
            <person name="Morikawa S."/>
            <person name="Maeda K."/>
            <person name="Mizutani T."/>
            <person name="Kaku K."/>
            <person name="Saijo M."/>
            <person name="Sawabe K."/>
        </authorList>
    </citation>
    <scope>NUCLEOTIDE SEQUENCE [LARGE SCALE GENOMIC DNA]</scope>
    <source>
        <strain evidence="18 19">T32</strain>
    </source>
</reference>
<dbReference type="GO" id="GO:0019013">
    <property type="term" value="C:viral nucleocapsid"/>
    <property type="evidence" value="ECO:0007669"/>
    <property type="project" value="UniProtKB-KW"/>
</dbReference>
<dbReference type="GO" id="GO:0044177">
    <property type="term" value="C:host cell Golgi apparatus"/>
    <property type="evidence" value="ECO:0007669"/>
    <property type="project" value="UniProtKB-SubCell"/>
</dbReference>
<keyword evidence="8" id="KW-0167">Capsid protein</keyword>
<keyword evidence="19" id="KW-1185">Reference proteome</keyword>
<keyword evidence="13 18" id="KW-0543">Viral nucleoprotein</keyword>
<dbReference type="InterPro" id="IPR009522">
    <property type="entry name" value="Capsid_Phlebovir/Tenuivir"/>
</dbReference>
<evidence type="ECO:0000256" key="8">
    <source>
        <dbReference type="ARBA" id="ARBA00022561"/>
    </source>
</evidence>
<evidence type="ECO:0000256" key="2">
    <source>
        <dbReference type="ARBA" id="ARBA00004147"/>
    </source>
</evidence>
<evidence type="ECO:0000256" key="6">
    <source>
        <dbReference type="ARBA" id="ARBA00005299"/>
    </source>
</evidence>